<gene>
    <name evidence="6" type="ORF">GBAR_LOCUS30147</name>
</gene>
<evidence type="ECO:0000256" key="1">
    <source>
        <dbReference type="ARBA" id="ARBA00004123"/>
    </source>
</evidence>
<feature type="region of interest" description="Disordered" evidence="4">
    <location>
        <begin position="49"/>
        <end position="150"/>
    </location>
</feature>
<dbReference type="GO" id="GO:0005634">
    <property type="term" value="C:nucleus"/>
    <property type="evidence" value="ECO:0007669"/>
    <property type="project" value="UniProtKB-SubCell"/>
</dbReference>
<dbReference type="InterPro" id="IPR051738">
    <property type="entry name" value="SAF_Modulators"/>
</dbReference>
<name>A0AA35TVY5_GEOBA</name>
<proteinExistence type="predicted"/>
<keyword evidence="7" id="KW-1185">Reference proteome</keyword>
<dbReference type="Pfam" id="PF02037">
    <property type="entry name" value="SAP"/>
    <property type="match status" value="1"/>
</dbReference>
<dbReference type="GO" id="GO:0050684">
    <property type="term" value="P:regulation of mRNA processing"/>
    <property type="evidence" value="ECO:0007669"/>
    <property type="project" value="TreeGrafter"/>
</dbReference>
<evidence type="ECO:0000256" key="3">
    <source>
        <dbReference type="ARBA" id="ARBA00023242"/>
    </source>
</evidence>
<evidence type="ECO:0000259" key="5">
    <source>
        <dbReference type="PROSITE" id="PS50800"/>
    </source>
</evidence>
<dbReference type="SUPFAM" id="SSF68906">
    <property type="entry name" value="SAP domain"/>
    <property type="match status" value="1"/>
</dbReference>
<feature type="compositionally biased region" description="Low complexity" evidence="4">
    <location>
        <begin position="95"/>
        <end position="117"/>
    </location>
</feature>
<organism evidence="6 7">
    <name type="scientific">Geodia barretti</name>
    <name type="common">Barrett's horny sponge</name>
    <dbReference type="NCBI Taxonomy" id="519541"/>
    <lineage>
        <taxon>Eukaryota</taxon>
        <taxon>Metazoa</taxon>
        <taxon>Porifera</taxon>
        <taxon>Demospongiae</taxon>
        <taxon>Heteroscleromorpha</taxon>
        <taxon>Tetractinellida</taxon>
        <taxon>Astrophorina</taxon>
        <taxon>Geodiidae</taxon>
        <taxon>Geodia</taxon>
    </lineage>
</organism>
<dbReference type="PANTHER" id="PTHR15683">
    <property type="entry name" value="SCAFFOLD ATTACHMENT FACTOR B-RELATED"/>
    <property type="match status" value="1"/>
</dbReference>
<reference evidence="6" key="1">
    <citation type="submission" date="2023-03" db="EMBL/GenBank/DDBJ databases">
        <authorList>
            <person name="Steffen K."/>
            <person name="Cardenas P."/>
        </authorList>
    </citation>
    <scope>NUCLEOTIDE SEQUENCE</scope>
</reference>
<dbReference type="InterPro" id="IPR036361">
    <property type="entry name" value="SAP_dom_sf"/>
</dbReference>
<dbReference type="GO" id="GO:0003723">
    <property type="term" value="F:RNA binding"/>
    <property type="evidence" value="ECO:0007669"/>
    <property type="project" value="UniProtKB-KW"/>
</dbReference>
<dbReference type="SMART" id="SM00513">
    <property type="entry name" value="SAP"/>
    <property type="match status" value="1"/>
</dbReference>
<sequence length="217" mass="22841">MAAILLGDKRLSDLKVTELKAELDKRGLSKKGVKSVLVERLKKAILQEELNNVNDEDDADSGQEISAADTSQVSQDGIEVDGGDSGGAEVAVPTGDAVGVGPDGSSVDPDPDPSVSAEPPPPPQVASDNDAAVETPVVERTAEEKKPPGLIQGSNKNVHILVLFIEGGLKVSEVSFCCFVLLLVFNQRDDHTVCFIGRLGLDNIVTTPTDNVVSEKM</sequence>
<evidence type="ECO:0000256" key="4">
    <source>
        <dbReference type="SAM" id="MobiDB-lite"/>
    </source>
</evidence>
<dbReference type="InterPro" id="IPR003034">
    <property type="entry name" value="SAP_dom"/>
</dbReference>
<protein>
    <submittedName>
        <fullName evidence="6">Scaffold attachment factor B1</fullName>
    </submittedName>
</protein>
<comment type="caution">
    <text evidence="6">The sequence shown here is derived from an EMBL/GenBank/DDBJ whole genome shotgun (WGS) entry which is preliminary data.</text>
</comment>
<dbReference type="Gene3D" id="1.10.720.30">
    <property type="entry name" value="SAP domain"/>
    <property type="match status" value="1"/>
</dbReference>
<dbReference type="EMBL" id="CASHTH010004262">
    <property type="protein sequence ID" value="CAI8055214.1"/>
    <property type="molecule type" value="Genomic_DNA"/>
</dbReference>
<comment type="subcellular location">
    <subcellularLocation>
        <location evidence="1">Nucleus</location>
    </subcellularLocation>
</comment>
<dbReference type="PROSITE" id="PS50800">
    <property type="entry name" value="SAP"/>
    <property type="match status" value="1"/>
</dbReference>
<evidence type="ECO:0000256" key="2">
    <source>
        <dbReference type="ARBA" id="ARBA00022884"/>
    </source>
</evidence>
<keyword evidence="2" id="KW-0694">RNA-binding</keyword>
<evidence type="ECO:0000313" key="7">
    <source>
        <dbReference type="Proteomes" id="UP001174909"/>
    </source>
</evidence>
<dbReference type="Proteomes" id="UP001174909">
    <property type="component" value="Unassembled WGS sequence"/>
</dbReference>
<dbReference type="GO" id="GO:0006357">
    <property type="term" value="P:regulation of transcription by RNA polymerase II"/>
    <property type="evidence" value="ECO:0007669"/>
    <property type="project" value="TreeGrafter"/>
</dbReference>
<keyword evidence="3" id="KW-0539">Nucleus</keyword>
<evidence type="ECO:0000313" key="6">
    <source>
        <dbReference type="EMBL" id="CAI8055214.1"/>
    </source>
</evidence>
<dbReference type="PANTHER" id="PTHR15683:SF8">
    <property type="entry name" value="SCAFFOLD ATTACHMENT FACTOR B, ISOFORM B"/>
    <property type="match status" value="1"/>
</dbReference>
<accession>A0AA35TVY5</accession>
<dbReference type="GO" id="GO:0043565">
    <property type="term" value="F:sequence-specific DNA binding"/>
    <property type="evidence" value="ECO:0007669"/>
    <property type="project" value="TreeGrafter"/>
</dbReference>
<dbReference type="AlphaFoldDB" id="A0AA35TVY5"/>
<feature type="domain" description="SAP" evidence="5">
    <location>
        <begin position="11"/>
        <end position="45"/>
    </location>
</feature>